<organism evidence="2 3">
    <name type="scientific">Halodesulfovibrio aestuarii</name>
    <dbReference type="NCBI Taxonomy" id="126333"/>
    <lineage>
        <taxon>Bacteria</taxon>
        <taxon>Pseudomonadati</taxon>
        <taxon>Thermodesulfobacteriota</taxon>
        <taxon>Desulfovibrionia</taxon>
        <taxon>Desulfovibrionales</taxon>
        <taxon>Desulfovibrionaceae</taxon>
        <taxon>Halodesulfovibrio</taxon>
    </lineage>
</organism>
<dbReference type="Gene3D" id="3.30.420.10">
    <property type="entry name" value="Ribonuclease H-like superfamily/Ribonuclease H"/>
    <property type="match status" value="1"/>
</dbReference>
<protein>
    <submittedName>
        <fullName evidence="2">Integrase core domain-containing protein</fullName>
    </submittedName>
</protein>
<dbReference type="SUPFAM" id="SSF53098">
    <property type="entry name" value="Ribonuclease H-like"/>
    <property type="match status" value="1"/>
</dbReference>
<dbReference type="InterPro" id="IPR012337">
    <property type="entry name" value="RNaseH-like_sf"/>
</dbReference>
<gene>
    <name evidence="2" type="ORF">AB2Z07_06070</name>
</gene>
<dbReference type="RefSeq" id="WP_371150255.1">
    <property type="nucleotide sequence ID" value="NZ_JBFSOO010000003.1"/>
</dbReference>
<dbReference type="EMBL" id="JBFSOO010000003">
    <property type="protein sequence ID" value="MEZ6853094.1"/>
    <property type="molecule type" value="Genomic_DNA"/>
</dbReference>
<evidence type="ECO:0000313" key="3">
    <source>
        <dbReference type="Proteomes" id="UP001568358"/>
    </source>
</evidence>
<dbReference type="PROSITE" id="PS50994">
    <property type="entry name" value="INTEGRASE"/>
    <property type="match status" value="1"/>
</dbReference>
<evidence type="ECO:0000313" key="2">
    <source>
        <dbReference type="EMBL" id="MEZ6853094.1"/>
    </source>
</evidence>
<comment type="caution">
    <text evidence="2">The sequence shown here is derived from an EMBL/GenBank/DDBJ whole genome shotgun (WGS) entry which is preliminary data.</text>
</comment>
<reference evidence="2 3" key="1">
    <citation type="submission" date="2024-07" db="EMBL/GenBank/DDBJ databases">
        <title>Active virus-host system and metabolic interactions in a Lokiarchaeon culture.</title>
        <authorList>
            <person name="Ponce Toledo R.I."/>
            <person name="Rodrigues Oliveira T."/>
            <person name="Schleper C."/>
        </authorList>
    </citation>
    <scope>NUCLEOTIDE SEQUENCE [LARGE SCALE GENOMIC DNA]</scope>
    <source>
        <strain evidence="2 3">B35</strain>
    </source>
</reference>
<keyword evidence="3" id="KW-1185">Reference proteome</keyword>
<name>A0ABV4JTV2_9BACT</name>
<sequence length="85" mass="10185">TKARHPQTNGICERFHKTILNEFYQVAFRRKVYSSLDKLQTDLDLWLLEYNTERTHQGKMCCGRTPFETMMDAKHLWTQHVVNLN</sequence>
<dbReference type="InterPro" id="IPR036397">
    <property type="entry name" value="RNaseH_sf"/>
</dbReference>
<feature type="non-terminal residue" evidence="2">
    <location>
        <position position="1"/>
    </location>
</feature>
<feature type="domain" description="Integrase catalytic" evidence="1">
    <location>
        <begin position="1"/>
        <end position="74"/>
    </location>
</feature>
<evidence type="ECO:0000259" key="1">
    <source>
        <dbReference type="PROSITE" id="PS50994"/>
    </source>
</evidence>
<dbReference type="InterPro" id="IPR001584">
    <property type="entry name" value="Integrase_cat-core"/>
</dbReference>
<dbReference type="Proteomes" id="UP001568358">
    <property type="component" value="Unassembled WGS sequence"/>
</dbReference>
<accession>A0ABV4JTV2</accession>
<proteinExistence type="predicted"/>
<dbReference type="Pfam" id="PF13683">
    <property type="entry name" value="rve_3"/>
    <property type="match status" value="1"/>
</dbReference>